<name>Q7RWJ9_NEUCR</name>
<gene>
    <name evidence="2" type="ORF">NCU05085</name>
</gene>
<dbReference type="Proteomes" id="UP000001805">
    <property type="component" value="Chromosome 5, Linkage Group VI"/>
</dbReference>
<reference evidence="2 3" key="1">
    <citation type="journal article" date="2003" name="Nature">
        <title>The genome sequence of the filamentous fungus Neurospora crassa.</title>
        <authorList>
            <person name="Galagan J.E."/>
            <person name="Calvo S.E."/>
            <person name="Borkovich K.A."/>
            <person name="Selker E.U."/>
            <person name="Read N.D."/>
            <person name="Jaffe D."/>
            <person name="FitzHugh W."/>
            <person name="Ma L.J."/>
            <person name="Smirnov S."/>
            <person name="Purcell S."/>
            <person name="Rehman B."/>
            <person name="Elkins T."/>
            <person name="Engels R."/>
            <person name="Wang S."/>
            <person name="Nielsen C.B."/>
            <person name="Butler J."/>
            <person name="Endrizzi M."/>
            <person name="Qui D."/>
            <person name="Ianakiev P."/>
            <person name="Bell-Pedersen D."/>
            <person name="Nelson M.A."/>
            <person name="Werner-Washburne M."/>
            <person name="Selitrennikoff C.P."/>
            <person name="Kinsey J.A."/>
            <person name="Braun E.L."/>
            <person name="Zelter A."/>
            <person name="Schulte U."/>
            <person name="Kothe G.O."/>
            <person name="Jedd G."/>
            <person name="Mewes W."/>
            <person name="Staben C."/>
            <person name="Marcotte E."/>
            <person name="Greenberg D."/>
            <person name="Roy A."/>
            <person name="Foley K."/>
            <person name="Naylor J."/>
            <person name="Stange-Thomann N."/>
            <person name="Barrett R."/>
            <person name="Gnerre S."/>
            <person name="Kamal M."/>
            <person name="Kamvysselis M."/>
            <person name="Mauceli E."/>
            <person name="Bielke C."/>
            <person name="Rudd S."/>
            <person name="Frishman D."/>
            <person name="Krystofova S."/>
            <person name="Rasmussen C."/>
            <person name="Metzenberg R.L."/>
            <person name="Perkins D.D."/>
            <person name="Kroken S."/>
            <person name="Cogoni C."/>
            <person name="Macino G."/>
            <person name="Catcheside D."/>
            <person name="Li W."/>
            <person name="Pratt R.J."/>
            <person name="Osmani S.A."/>
            <person name="DeSouza C.P."/>
            <person name="Glass L."/>
            <person name="Orbach M.J."/>
            <person name="Berglund J.A."/>
            <person name="Voelker R."/>
            <person name="Yarden O."/>
            <person name="Plamann M."/>
            <person name="Seiler S."/>
            <person name="Dunlap J."/>
            <person name="Radford A."/>
            <person name="Aramayo R."/>
            <person name="Natvig D.O."/>
            <person name="Alex L.A."/>
            <person name="Mannhaupt G."/>
            <person name="Ebbole D.J."/>
            <person name="Freitag M."/>
            <person name="Paulsen I."/>
            <person name="Sachs M.S."/>
            <person name="Lander E.S."/>
            <person name="Nusbaum C."/>
            <person name="Birren B."/>
        </authorList>
    </citation>
    <scope>NUCLEOTIDE SEQUENCE [LARGE SCALE GENOMIC DNA]</scope>
    <source>
        <strain evidence="3">ATCC 24698 / 74-OR23-1A / CBS 708.71 / DSM 1257 / FGSC 987</strain>
    </source>
</reference>
<evidence type="ECO:0000313" key="3">
    <source>
        <dbReference type="Proteomes" id="UP000001805"/>
    </source>
</evidence>
<sequence>MPSQLVESPPQLSPQLQDEAIVSDIPVSSGTEPPIASDTEPGAEPQPELNPEVDSEVTATPELPSHPVQSKLSTPTRRRLQLTGFISTAWLGHPTAYLGHLYRLSPYELSTPTQRRLQLTRFTSTAWLGHPTAYLGHLSRLSPYELSTPTQRRLQLTGFISTAWLGHPTACLGHLSSLSPYPLFSLILGRLLVPDLESIFLRRITRILPLPIPPVLRKLSTPTRRRLYLELTAFISISLRRTKCFWTAHYPLRYLHACGVFSCCEVTRFENVISSVGRGSCPAYQMSVLSYHEDRAGY</sequence>
<dbReference type="EMBL" id="CM002241">
    <property type="protein sequence ID" value="EAA26838.2"/>
    <property type="molecule type" value="Genomic_DNA"/>
</dbReference>
<organism evidence="2 3">
    <name type="scientific">Neurospora crassa (strain ATCC 24698 / 74-OR23-1A / CBS 708.71 / DSM 1257 / FGSC 987)</name>
    <dbReference type="NCBI Taxonomy" id="367110"/>
    <lineage>
        <taxon>Eukaryota</taxon>
        <taxon>Fungi</taxon>
        <taxon>Dikarya</taxon>
        <taxon>Ascomycota</taxon>
        <taxon>Pezizomycotina</taxon>
        <taxon>Sordariomycetes</taxon>
        <taxon>Sordariomycetidae</taxon>
        <taxon>Sordariales</taxon>
        <taxon>Sordariaceae</taxon>
        <taxon>Neurospora</taxon>
    </lineage>
</organism>
<proteinExistence type="predicted"/>
<accession>Q7RWJ9</accession>
<keyword evidence="3" id="KW-1185">Reference proteome</keyword>
<feature type="region of interest" description="Disordered" evidence="1">
    <location>
        <begin position="23"/>
        <end position="75"/>
    </location>
</feature>
<dbReference type="KEGG" id="ncr:NCU05085"/>
<dbReference type="OrthoDB" id="10671172at2759"/>
<protein>
    <submittedName>
        <fullName evidence="2">Uncharacterized protein</fullName>
    </submittedName>
</protein>
<evidence type="ECO:0000256" key="1">
    <source>
        <dbReference type="SAM" id="MobiDB-lite"/>
    </source>
</evidence>
<evidence type="ECO:0000313" key="2">
    <source>
        <dbReference type="EMBL" id="EAA26838.2"/>
    </source>
</evidence>
<dbReference type="RefSeq" id="XP_956074.2">
    <property type="nucleotide sequence ID" value="XM_950981.2"/>
</dbReference>
<dbReference type="InParanoid" id="Q7RWJ9"/>
<dbReference type="HOGENOM" id="CLU_403887_0_0_1"/>
<dbReference type="AlphaFoldDB" id="Q7RWJ9"/>
<dbReference type="VEuPathDB" id="FungiDB:NCU05085"/>
<dbReference type="GeneID" id="3872221"/>